<dbReference type="EMBL" id="JBAWKS010000001">
    <property type="protein sequence ID" value="MEI4550717.1"/>
    <property type="molecule type" value="Genomic_DNA"/>
</dbReference>
<reference evidence="2 3" key="1">
    <citation type="submission" date="2023-12" db="EMBL/GenBank/DDBJ databases">
        <title>Friends and Foes: Symbiotic and Algicidal bacterial influence on Karenia brevis blooms.</title>
        <authorList>
            <person name="Fei C."/>
            <person name="Mohamed A.R."/>
            <person name="Booker A."/>
            <person name="Arshad M."/>
            <person name="Klass S."/>
            <person name="Ahn S."/>
            <person name="Gilbert P.M."/>
            <person name="Heil C.A."/>
            <person name="Martinez J.M."/>
            <person name="Amin S.A."/>
        </authorList>
    </citation>
    <scope>NUCLEOTIDE SEQUENCE [LARGE SCALE GENOMIC DNA]</scope>
    <source>
        <strain evidence="2 3">CE15</strain>
    </source>
</reference>
<protein>
    <submittedName>
        <fullName evidence="2">ABC transporter substrate-binding protein</fullName>
    </submittedName>
</protein>
<dbReference type="Proteomes" id="UP001382455">
    <property type="component" value="Unassembled WGS sequence"/>
</dbReference>
<name>A0ABU8EUU4_9GAMM</name>
<keyword evidence="3" id="KW-1185">Reference proteome</keyword>
<proteinExistence type="predicted"/>
<accession>A0ABU8EUU4</accession>
<dbReference type="RefSeq" id="WP_336435811.1">
    <property type="nucleotide sequence ID" value="NZ_JBAWKS010000001.1"/>
</dbReference>
<dbReference type="SUPFAM" id="SSF53850">
    <property type="entry name" value="Periplasmic binding protein-like II"/>
    <property type="match status" value="1"/>
</dbReference>
<feature type="signal peptide" evidence="1">
    <location>
        <begin position="1"/>
        <end position="20"/>
    </location>
</feature>
<sequence>MRCLSNCLPILFLISFVCSAKQEIYFATDLLPEEGTRKADLVSQLVYYVTDELKNDYRVTFQQTSREREWRLIEKQSNICVYNKTHTPKRAKLAVFASQPLIVYAPNRLILNRDIGTAPSLSLTTALSLGLNIGVVKGRNYGEKLDELIMQNSELLYVGAGSYKAERLEVMLKQGKLDGIIEYSSVFKSRQPDANIGKDYFIYALTEAQHAVKGYLACAKSDVGEKFVADFENVMNSAGYRAFAISKLNEAGGLIEADFIIEQLGYK</sequence>
<evidence type="ECO:0000313" key="2">
    <source>
        <dbReference type="EMBL" id="MEI4550717.1"/>
    </source>
</evidence>
<feature type="chain" id="PRO_5045805792" evidence="1">
    <location>
        <begin position="21"/>
        <end position="267"/>
    </location>
</feature>
<comment type="caution">
    <text evidence="2">The sequence shown here is derived from an EMBL/GenBank/DDBJ whole genome shotgun (WGS) entry which is preliminary data.</text>
</comment>
<organism evidence="2 3">
    <name type="scientific">Pseudoalteromonas spongiae</name>
    <dbReference type="NCBI Taxonomy" id="298657"/>
    <lineage>
        <taxon>Bacteria</taxon>
        <taxon>Pseudomonadati</taxon>
        <taxon>Pseudomonadota</taxon>
        <taxon>Gammaproteobacteria</taxon>
        <taxon>Alteromonadales</taxon>
        <taxon>Pseudoalteromonadaceae</taxon>
        <taxon>Pseudoalteromonas</taxon>
    </lineage>
</organism>
<evidence type="ECO:0000256" key="1">
    <source>
        <dbReference type="SAM" id="SignalP"/>
    </source>
</evidence>
<gene>
    <name evidence="2" type="ORF">WAE96_13685</name>
</gene>
<keyword evidence="1" id="KW-0732">Signal</keyword>
<evidence type="ECO:0000313" key="3">
    <source>
        <dbReference type="Proteomes" id="UP001382455"/>
    </source>
</evidence>